<evidence type="ECO:0000256" key="1">
    <source>
        <dbReference type="SAM" id="MobiDB-lite"/>
    </source>
</evidence>
<evidence type="ECO:0000313" key="3">
    <source>
        <dbReference type="Proteomes" id="UP000237749"/>
    </source>
</evidence>
<accession>A0A2S6HVA4</accession>
<name>A0A2S6HVA4_9FIRM</name>
<dbReference type="PROSITE" id="PS51257">
    <property type="entry name" value="PROKAR_LIPOPROTEIN"/>
    <property type="match status" value="1"/>
</dbReference>
<feature type="region of interest" description="Disordered" evidence="1">
    <location>
        <begin position="360"/>
        <end position="380"/>
    </location>
</feature>
<reference evidence="2 3" key="1">
    <citation type="submission" date="2018-02" db="EMBL/GenBank/DDBJ databases">
        <title>Genomic Encyclopedia of Archaeal and Bacterial Type Strains, Phase II (KMG-II): from individual species to whole genera.</title>
        <authorList>
            <person name="Goeker M."/>
        </authorList>
    </citation>
    <scope>NUCLEOTIDE SEQUENCE [LARGE SCALE GENOMIC DNA]</scope>
    <source>
        <strain evidence="2 3">DSM 3808</strain>
    </source>
</reference>
<dbReference type="EMBL" id="PTJA01000003">
    <property type="protein sequence ID" value="PPK81868.1"/>
    <property type="molecule type" value="Genomic_DNA"/>
</dbReference>
<keyword evidence="3" id="KW-1185">Reference proteome</keyword>
<comment type="caution">
    <text evidence="2">The sequence shown here is derived from an EMBL/GenBank/DDBJ whole genome shotgun (WGS) entry which is preliminary data.</text>
</comment>
<protein>
    <recommendedName>
        <fullName evidence="4">DUF5050 domain-containing protein</fullName>
    </recommendedName>
</protein>
<evidence type="ECO:0000313" key="2">
    <source>
        <dbReference type="EMBL" id="PPK81868.1"/>
    </source>
</evidence>
<gene>
    <name evidence="2" type="ORF">BXY41_10375</name>
</gene>
<evidence type="ECO:0008006" key="4">
    <source>
        <dbReference type="Google" id="ProtNLM"/>
    </source>
</evidence>
<dbReference type="RefSeq" id="WP_104435825.1">
    <property type="nucleotide sequence ID" value="NZ_PTJA01000003.1"/>
</dbReference>
<sequence length="380" mass="43257">MNKKIKGFILPLIMISIIFLSGCHIQPDHGNAGEYSSNEIQAYNVTFDDSALRTYIDIYETQLLYMEMSESDATFYIYNFKDGSNQKILTVDNFALKGKSNALIDDTLYFYLSLYNGSELENDLYAVNFSEDKMYAVSKNMYSQKLIPLTVLGGSLISLQGNNTENGDFYSFVETMNSNQNMEQVELDTKSGTPISGKVNVPRQIIYLTSDGSYLYALEKSKSDSSFNCFITKYNSDFSFISETNITDLLKTYELTSGIGSFSVFNHYFTITDYSNNTIVSDFEKGDNQALLYENDVEYVRDFSGLTANKYLYKRNTNQIYRIKEDTGKIELQNFDLENDSSNIRVMLSYGDNLLIVKQPDSDHDGSETVYLIPQNNDKS</sequence>
<proteinExistence type="predicted"/>
<dbReference type="AlphaFoldDB" id="A0A2S6HVA4"/>
<dbReference type="Proteomes" id="UP000237749">
    <property type="component" value="Unassembled WGS sequence"/>
</dbReference>
<organism evidence="2 3">
    <name type="scientific">Lacrimispora xylanisolvens</name>
    <dbReference type="NCBI Taxonomy" id="384636"/>
    <lineage>
        <taxon>Bacteria</taxon>
        <taxon>Bacillati</taxon>
        <taxon>Bacillota</taxon>
        <taxon>Clostridia</taxon>
        <taxon>Lachnospirales</taxon>
        <taxon>Lachnospiraceae</taxon>
        <taxon>Lacrimispora</taxon>
    </lineage>
</organism>